<keyword evidence="2" id="KW-1185">Reference proteome</keyword>
<comment type="caution">
    <text evidence="1">The sequence shown here is derived from an EMBL/GenBank/DDBJ whole genome shotgun (WGS) entry which is preliminary data.</text>
</comment>
<sequence>MTSSSYTSYRALSSLFGSGALFSNAPLLQGLFLFSFVSFVSGNSPDLTGSNTLNSRASGTVGLPGGSKTFTGTIVFGGSTVGGLVNCCQATVPLLCLIPLGDTLHQKLHSADAFLPSQSALPAQQFSRSSDSYSPALSGASFHITKGTPSGLTRYPPCSIHIKDLLFIYPNYDVDDVDRYFDISLKRAHWACEPLNLASDSSEEYANDSHDEPLISLVSNSHEDEELYEDPDEAKLMATINRLYKWEPMFLIVNWKKLKAALITGIWNKGYLKP</sequence>
<dbReference type="EMBL" id="JABBWM010000016">
    <property type="protein sequence ID" value="KAG2112059.1"/>
    <property type="molecule type" value="Genomic_DNA"/>
</dbReference>
<evidence type="ECO:0000313" key="2">
    <source>
        <dbReference type="Proteomes" id="UP000823399"/>
    </source>
</evidence>
<proteinExistence type="predicted"/>
<organism evidence="1 2">
    <name type="scientific">Suillus discolor</name>
    <dbReference type="NCBI Taxonomy" id="1912936"/>
    <lineage>
        <taxon>Eukaryota</taxon>
        <taxon>Fungi</taxon>
        <taxon>Dikarya</taxon>
        <taxon>Basidiomycota</taxon>
        <taxon>Agaricomycotina</taxon>
        <taxon>Agaricomycetes</taxon>
        <taxon>Agaricomycetidae</taxon>
        <taxon>Boletales</taxon>
        <taxon>Suillineae</taxon>
        <taxon>Suillaceae</taxon>
        <taxon>Suillus</taxon>
    </lineage>
</organism>
<accession>A0A9P7FA87</accession>
<dbReference type="Proteomes" id="UP000823399">
    <property type="component" value="Unassembled WGS sequence"/>
</dbReference>
<name>A0A9P7FA87_9AGAM</name>
<dbReference type="AlphaFoldDB" id="A0A9P7FA87"/>
<dbReference type="GeneID" id="64703524"/>
<reference evidence="1" key="1">
    <citation type="journal article" date="2020" name="New Phytol.">
        <title>Comparative genomics reveals dynamic genome evolution in host specialist ectomycorrhizal fungi.</title>
        <authorList>
            <person name="Lofgren L.A."/>
            <person name="Nguyen N.H."/>
            <person name="Vilgalys R."/>
            <person name="Ruytinx J."/>
            <person name="Liao H.L."/>
            <person name="Branco S."/>
            <person name="Kuo A."/>
            <person name="LaButti K."/>
            <person name="Lipzen A."/>
            <person name="Andreopoulos W."/>
            <person name="Pangilinan J."/>
            <person name="Riley R."/>
            <person name="Hundley H."/>
            <person name="Na H."/>
            <person name="Barry K."/>
            <person name="Grigoriev I.V."/>
            <person name="Stajich J.E."/>
            <person name="Kennedy P.G."/>
        </authorList>
    </citation>
    <scope>NUCLEOTIDE SEQUENCE</scope>
    <source>
        <strain evidence="1">FC423</strain>
    </source>
</reference>
<protein>
    <submittedName>
        <fullName evidence="1">Uncharacterized protein</fullName>
    </submittedName>
</protein>
<evidence type="ECO:0000313" key="1">
    <source>
        <dbReference type="EMBL" id="KAG2112059.1"/>
    </source>
</evidence>
<dbReference type="OrthoDB" id="10536150at2759"/>
<gene>
    <name evidence="1" type="ORF">F5147DRAFT_771621</name>
</gene>
<dbReference type="RefSeq" id="XP_041295116.1">
    <property type="nucleotide sequence ID" value="XM_041441265.1"/>
</dbReference>